<dbReference type="STRING" id="413071.G9MU14"/>
<dbReference type="VEuPathDB" id="FungiDB:TRIVIDRAFT_222486"/>
<gene>
    <name evidence="2" type="ORF">TRIVIDRAFT_222486</name>
</gene>
<dbReference type="OrthoDB" id="4094614at2759"/>
<feature type="signal peptide" evidence="1">
    <location>
        <begin position="1"/>
        <end position="15"/>
    </location>
</feature>
<dbReference type="EMBL" id="ABDF02000035">
    <property type="protein sequence ID" value="EHK22066.1"/>
    <property type="molecule type" value="Genomic_DNA"/>
</dbReference>
<dbReference type="HOGENOM" id="CLU_969977_0_0_1"/>
<reference evidence="2 3" key="1">
    <citation type="journal article" date="2011" name="Genome Biol.">
        <title>Comparative genome sequence analysis underscores mycoparasitism as the ancestral life style of Trichoderma.</title>
        <authorList>
            <person name="Kubicek C.P."/>
            <person name="Herrera-Estrella A."/>
            <person name="Seidl-Seiboth V."/>
            <person name="Martinez D.A."/>
            <person name="Druzhinina I.S."/>
            <person name="Thon M."/>
            <person name="Zeilinger S."/>
            <person name="Casas-Flores S."/>
            <person name="Horwitz B.A."/>
            <person name="Mukherjee P.K."/>
            <person name="Mukherjee M."/>
            <person name="Kredics L."/>
            <person name="Alcaraz L.D."/>
            <person name="Aerts A."/>
            <person name="Antal Z."/>
            <person name="Atanasova L."/>
            <person name="Cervantes-Badillo M.G."/>
            <person name="Challacombe J."/>
            <person name="Chertkov O."/>
            <person name="McCluskey K."/>
            <person name="Coulpier F."/>
            <person name="Deshpande N."/>
            <person name="von Doehren H."/>
            <person name="Ebbole D.J."/>
            <person name="Esquivel-Naranjo E.U."/>
            <person name="Fekete E."/>
            <person name="Flipphi M."/>
            <person name="Glaser F."/>
            <person name="Gomez-Rodriguez E.Y."/>
            <person name="Gruber S."/>
            <person name="Han C."/>
            <person name="Henrissat B."/>
            <person name="Hermosa R."/>
            <person name="Hernandez-Onate M."/>
            <person name="Karaffa L."/>
            <person name="Kosti I."/>
            <person name="Le Crom S."/>
            <person name="Lindquist E."/>
            <person name="Lucas S."/>
            <person name="Luebeck M."/>
            <person name="Luebeck P.S."/>
            <person name="Margeot A."/>
            <person name="Metz B."/>
            <person name="Misra M."/>
            <person name="Nevalainen H."/>
            <person name="Omann M."/>
            <person name="Packer N."/>
            <person name="Perrone G."/>
            <person name="Uresti-Rivera E.E."/>
            <person name="Salamov A."/>
            <person name="Schmoll M."/>
            <person name="Seiboth B."/>
            <person name="Shapiro H."/>
            <person name="Sukno S."/>
            <person name="Tamayo-Ramos J.A."/>
            <person name="Tisch D."/>
            <person name="Wiest A."/>
            <person name="Wilkinson H.H."/>
            <person name="Zhang M."/>
            <person name="Coutinho P.M."/>
            <person name="Kenerley C.M."/>
            <person name="Monte E."/>
            <person name="Baker S.E."/>
            <person name="Grigoriev I.V."/>
        </authorList>
    </citation>
    <scope>NUCLEOTIDE SEQUENCE [LARGE SCALE GENOMIC DNA]</scope>
    <source>
        <strain evidence="3">Gv29-8 / FGSC 10586</strain>
    </source>
</reference>
<evidence type="ECO:0000313" key="3">
    <source>
        <dbReference type="Proteomes" id="UP000007115"/>
    </source>
</evidence>
<keyword evidence="1" id="KW-0732">Signal</keyword>
<evidence type="ECO:0000256" key="1">
    <source>
        <dbReference type="SAM" id="SignalP"/>
    </source>
</evidence>
<name>G9MU14_HYPVG</name>
<dbReference type="AlphaFoldDB" id="G9MU14"/>
<organism evidence="2 3">
    <name type="scientific">Hypocrea virens (strain Gv29-8 / FGSC 10586)</name>
    <name type="common">Gliocladium virens</name>
    <name type="synonym">Trichoderma virens</name>
    <dbReference type="NCBI Taxonomy" id="413071"/>
    <lineage>
        <taxon>Eukaryota</taxon>
        <taxon>Fungi</taxon>
        <taxon>Dikarya</taxon>
        <taxon>Ascomycota</taxon>
        <taxon>Pezizomycotina</taxon>
        <taxon>Sordariomycetes</taxon>
        <taxon>Hypocreomycetidae</taxon>
        <taxon>Hypocreales</taxon>
        <taxon>Hypocreaceae</taxon>
        <taxon>Trichoderma</taxon>
    </lineage>
</organism>
<proteinExistence type="predicted"/>
<dbReference type="GeneID" id="25791675"/>
<protein>
    <submittedName>
        <fullName evidence="2">Uncharacterized protein</fullName>
    </submittedName>
</protein>
<dbReference type="RefSeq" id="XP_013956259.1">
    <property type="nucleotide sequence ID" value="XM_014100784.1"/>
</dbReference>
<comment type="caution">
    <text evidence="2">The sequence shown here is derived from an EMBL/GenBank/DDBJ whole genome shotgun (WGS) entry which is preliminary data.</text>
</comment>
<dbReference type="InParanoid" id="G9MU14"/>
<keyword evidence="3" id="KW-1185">Reference proteome</keyword>
<dbReference type="Proteomes" id="UP000007115">
    <property type="component" value="Unassembled WGS sequence"/>
</dbReference>
<accession>G9MU14</accession>
<feature type="chain" id="PRO_5012249110" evidence="1">
    <location>
        <begin position="16"/>
        <end position="287"/>
    </location>
</feature>
<evidence type="ECO:0000313" key="2">
    <source>
        <dbReference type="EMBL" id="EHK22066.1"/>
    </source>
</evidence>
<sequence length="287" mass="29754">MRFFIVAAVVGTAIATNGSKECANKCTTKWEACKAALNANQSFCSSDYTSCLGFSPFSNGYIKPTACSSSTAEPTSTICFDCSAPTAEPTSTICFDCSAPTVKPTSTICFDCSAPTAEPTSTICFDCSAPTAEPTSTICFDCSAPTAEPTSTICFDCSAPTVKPTSTTCFDCSTPPLQPAQDPCAKKCTDLWVACKTTPNANQSFCSAQYASCLGFTPFKDSFSVPTACITTSVIASTSKPTTTICYDCVGGYPNGTTNNPYPSFTAAAGRVEPAILIAVFCAAALL</sequence>